<sequence>MLVCFKRLKYCCPFVYETRHPVSVASFFYCLMLFGVIVIGGFSGLIFSCLHEGKAISKGRLKPDVAEINCIKISSFWDNLQNDGMRAAVFDFKPRLRLG</sequence>
<name>A0ABP0YJU5_9ROSI</name>
<keyword evidence="3" id="KW-1185">Reference proteome</keyword>
<dbReference type="Proteomes" id="UP001642487">
    <property type="component" value="Chromosome 3"/>
</dbReference>
<evidence type="ECO:0000313" key="2">
    <source>
        <dbReference type="EMBL" id="CAK9318877.1"/>
    </source>
</evidence>
<gene>
    <name evidence="2" type="ORF">CITCOLO1_LOCUS10854</name>
</gene>
<evidence type="ECO:0000313" key="3">
    <source>
        <dbReference type="Proteomes" id="UP001642487"/>
    </source>
</evidence>
<keyword evidence="1" id="KW-0472">Membrane</keyword>
<accession>A0ABP0YJU5</accession>
<evidence type="ECO:0000256" key="1">
    <source>
        <dbReference type="SAM" id="Phobius"/>
    </source>
</evidence>
<keyword evidence="1" id="KW-1133">Transmembrane helix</keyword>
<dbReference type="EMBL" id="OZ021737">
    <property type="protein sequence ID" value="CAK9318877.1"/>
    <property type="molecule type" value="Genomic_DNA"/>
</dbReference>
<reference evidence="2 3" key="1">
    <citation type="submission" date="2024-03" db="EMBL/GenBank/DDBJ databases">
        <authorList>
            <person name="Gkanogiannis A."/>
            <person name="Becerra Lopez-Lavalle L."/>
        </authorList>
    </citation>
    <scope>NUCLEOTIDE SEQUENCE [LARGE SCALE GENOMIC DNA]</scope>
</reference>
<organism evidence="2 3">
    <name type="scientific">Citrullus colocynthis</name>
    <name type="common">colocynth</name>
    <dbReference type="NCBI Taxonomy" id="252529"/>
    <lineage>
        <taxon>Eukaryota</taxon>
        <taxon>Viridiplantae</taxon>
        <taxon>Streptophyta</taxon>
        <taxon>Embryophyta</taxon>
        <taxon>Tracheophyta</taxon>
        <taxon>Spermatophyta</taxon>
        <taxon>Magnoliopsida</taxon>
        <taxon>eudicotyledons</taxon>
        <taxon>Gunneridae</taxon>
        <taxon>Pentapetalae</taxon>
        <taxon>rosids</taxon>
        <taxon>fabids</taxon>
        <taxon>Cucurbitales</taxon>
        <taxon>Cucurbitaceae</taxon>
        <taxon>Benincaseae</taxon>
        <taxon>Citrullus</taxon>
    </lineage>
</organism>
<keyword evidence="1" id="KW-0812">Transmembrane</keyword>
<protein>
    <submittedName>
        <fullName evidence="2">Uncharacterized protein</fullName>
    </submittedName>
</protein>
<feature type="transmembrane region" description="Helical" evidence="1">
    <location>
        <begin position="26"/>
        <end position="50"/>
    </location>
</feature>
<proteinExistence type="predicted"/>